<evidence type="ECO:0000256" key="3">
    <source>
        <dbReference type="ARBA" id="ARBA00023136"/>
    </source>
</evidence>
<dbReference type="InterPro" id="IPR020846">
    <property type="entry name" value="MFS_dom"/>
</dbReference>
<dbReference type="PANTHER" id="PTHR23546">
    <property type="entry name" value="TRANSPORT PROTEIN"/>
    <property type="match status" value="1"/>
</dbReference>
<name>A0A7W1WWY5_9GAMM</name>
<dbReference type="AlphaFoldDB" id="A0A7W1WWY5"/>
<proteinExistence type="predicted"/>
<accession>A0A7W1WWY5</accession>
<dbReference type="PRINTS" id="PR01036">
    <property type="entry name" value="TCRTETB"/>
</dbReference>
<dbReference type="PROSITE" id="PS50850">
    <property type="entry name" value="MFS"/>
    <property type="match status" value="1"/>
</dbReference>
<evidence type="ECO:0000313" key="7">
    <source>
        <dbReference type="Proteomes" id="UP000538931"/>
    </source>
</evidence>
<feature type="transmembrane region" description="Helical" evidence="4">
    <location>
        <begin position="369"/>
        <end position="388"/>
    </location>
</feature>
<feature type="transmembrane region" description="Helical" evidence="4">
    <location>
        <begin position="37"/>
        <end position="57"/>
    </location>
</feature>
<feature type="transmembrane region" description="Helical" evidence="4">
    <location>
        <begin position="278"/>
        <end position="299"/>
    </location>
</feature>
<feature type="transmembrane region" description="Helical" evidence="4">
    <location>
        <begin position="342"/>
        <end position="363"/>
    </location>
</feature>
<comment type="caution">
    <text evidence="6">The sequence shown here is derived from an EMBL/GenBank/DDBJ whole genome shotgun (WGS) entry which is preliminary data.</text>
</comment>
<feature type="transmembrane region" description="Helical" evidence="4">
    <location>
        <begin position="7"/>
        <end position="25"/>
    </location>
</feature>
<keyword evidence="2 4" id="KW-1133">Transmembrane helix</keyword>
<dbReference type="InterPro" id="IPR011701">
    <property type="entry name" value="MFS"/>
</dbReference>
<reference evidence="6 7" key="1">
    <citation type="submission" date="2020-07" db="EMBL/GenBank/DDBJ databases">
        <title>Bacterium isolated from marien macroalgae.</title>
        <authorList>
            <person name="Zhu K."/>
            <person name="Lu D."/>
            <person name="Du Z."/>
        </authorList>
    </citation>
    <scope>NUCLEOTIDE SEQUENCE [LARGE SCALE GENOMIC DNA]</scope>
    <source>
        <strain evidence="6 7">3-1745</strain>
    </source>
</reference>
<keyword evidence="3 4" id="KW-0472">Membrane</keyword>
<dbReference type="InterPro" id="IPR036259">
    <property type="entry name" value="MFS_trans_sf"/>
</dbReference>
<evidence type="ECO:0000313" key="6">
    <source>
        <dbReference type="EMBL" id="MBA4501760.1"/>
    </source>
</evidence>
<dbReference type="Proteomes" id="UP000538931">
    <property type="component" value="Unassembled WGS sequence"/>
</dbReference>
<feature type="transmembrane region" description="Helical" evidence="4">
    <location>
        <begin position="215"/>
        <end position="238"/>
    </location>
</feature>
<evidence type="ECO:0000259" key="5">
    <source>
        <dbReference type="PROSITE" id="PS50850"/>
    </source>
</evidence>
<evidence type="ECO:0000256" key="1">
    <source>
        <dbReference type="ARBA" id="ARBA00022692"/>
    </source>
</evidence>
<organism evidence="6 7">
    <name type="scientific">Marinobacterium marinum</name>
    <dbReference type="NCBI Taxonomy" id="2756129"/>
    <lineage>
        <taxon>Bacteria</taxon>
        <taxon>Pseudomonadati</taxon>
        <taxon>Pseudomonadota</taxon>
        <taxon>Gammaproteobacteria</taxon>
        <taxon>Oceanospirillales</taxon>
        <taxon>Oceanospirillaceae</taxon>
        <taxon>Marinobacterium</taxon>
    </lineage>
</organism>
<protein>
    <submittedName>
        <fullName evidence="6">MFS transporter</fullName>
    </submittedName>
</protein>
<keyword evidence="7" id="KW-1185">Reference proteome</keyword>
<feature type="transmembrane region" description="Helical" evidence="4">
    <location>
        <begin position="305"/>
        <end position="330"/>
    </location>
</feature>
<keyword evidence="1 4" id="KW-0812">Transmembrane</keyword>
<dbReference type="EMBL" id="JACEMT010000041">
    <property type="protein sequence ID" value="MBA4501760.1"/>
    <property type="molecule type" value="Genomic_DNA"/>
</dbReference>
<feature type="transmembrane region" description="Helical" evidence="4">
    <location>
        <begin position="140"/>
        <end position="162"/>
    </location>
</feature>
<evidence type="ECO:0000256" key="4">
    <source>
        <dbReference type="SAM" id="Phobius"/>
    </source>
</evidence>
<feature type="domain" description="Major facilitator superfamily (MFS) profile" evidence="5">
    <location>
        <begin position="1"/>
        <end position="394"/>
    </location>
</feature>
<dbReference type="Pfam" id="PF07690">
    <property type="entry name" value="MFS_1"/>
    <property type="match status" value="1"/>
</dbReference>
<evidence type="ECO:0000256" key="2">
    <source>
        <dbReference type="ARBA" id="ARBA00022989"/>
    </source>
</evidence>
<sequence>MREVGTLFLFNMLSLTAMIAFVPVVGPIFRALGLAEWQGGVVVAMSGVCWMLSARFWGRKSDQYGRKPVLLVAAAGYSLSYLALAVVFASALEKALSGVLLLSLLVLLRGLVGAFYAAIPSISAARVADVVVAEYRPRAMAMLGAASGLGMVAGPLIGGYLAHDSLTLPLFVSAALPAIALLWLWWKLPADSARSGGGESTSMGVKISDRRVRSYLAVMFLAMSSVVTAQISVGFFAIDSLGLGVHAAARAAGLALLAVGVVLIVVQGIMARINSRPDVCLVIGAGIGMTGFFLVSVLLTPAGLIISYAVSAVGMGMIFPSVQAAVANVVNSDEQGAAAGTLAAVQGLAMVCAPVGATLLYGLSPVAPYYAASLALGVLALVSVQRMITVARYS</sequence>
<dbReference type="GO" id="GO:0022857">
    <property type="term" value="F:transmembrane transporter activity"/>
    <property type="evidence" value="ECO:0007669"/>
    <property type="project" value="InterPro"/>
</dbReference>
<dbReference type="SUPFAM" id="SSF103473">
    <property type="entry name" value="MFS general substrate transporter"/>
    <property type="match status" value="1"/>
</dbReference>
<dbReference type="PANTHER" id="PTHR23546:SF1">
    <property type="entry name" value="MEMBRANE PROTEIN"/>
    <property type="match status" value="1"/>
</dbReference>
<feature type="transmembrane region" description="Helical" evidence="4">
    <location>
        <begin position="168"/>
        <end position="186"/>
    </location>
</feature>
<dbReference type="Gene3D" id="1.20.1250.20">
    <property type="entry name" value="MFS general substrate transporter like domains"/>
    <property type="match status" value="1"/>
</dbReference>
<feature type="transmembrane region" description="Helical" evidence="4">
    <location>
        <begin position="98"/>
        <end position="119"/>
    </location>
</feature>
<gene>
    <name evidence="6" type="ORF">H1S06_05215</name>
</gene>
<feature type="transmembrane region" description="Helical" evidence="4">
    <location>
        <begin position="69"/>
        <end position="92"/>
    </location>
</feature>
<feature type="transmembrane region" description="Helical" evidence="4">
    <location>
        <begin position="244"/>
        <end position="266"/>
    </location>
</feature>